<protein>
    <submittedName>
        <fullName evidence="1">Predicted protein</fullName>
    </submittedName>
</protein>
<keyword evidence="2" id="KW-1185">Reference proteome</keyword>
<evidence type="ECO:0000313" key="1">
    <source>
        <dbReference type="EMBL" id="EFC44476.1"/>
    </source>
</evidence>
<reference evidence="1 2" key="1">
    <citation type="journal article" date="2010" name="Cell">
        <title>The genome of Naegleria gruberi illuminates early eukaryotic versatility.</title>
        <authorList>
            <person name="Fritz-Laylin L.K."/>
            <person name="Prochnik S.E."/>
            <person name="Ginger M.L."/>
            <person name="Dacks J.B."/>
            <person name="Carpenter M.L."/>
            <person name="Field M.C."/>
            <person name="Kuo A."/>
            <person name="Paredez A."/>
            <person name="Chapman J."/>
            <person name="Pham J."/>
            <person name="Shu S."/>
            <person name="Neupane R."/>
            <person name="Cipriano M."/>
            <person name="Mancuso J."/>
            <person name="Tu H."/>
            <person name="Salamov A."/>
            <person name="Lindquist E."/>
            <person name="Shapiro H."/>
            <person name="Lucas S."/>
            <person name="Grigoriev I.V."/>
            <person name="Cande W.Z."/>
            <person name="Fulton C."/>
            <person name="Rokhsar D.S."/>
            <person name="Dawson S.C."/>
        </authorList>
    </citation>
    <scope>NUCLEOTIDE SEQUENCE [LARGE SCALE GENOMIC DNA]</scope>
    <source>
        <strain evidence="1 2">NEG-M</strain>
    </source>
</reference>
<proteinExistence type="predicted"/>
<dbReference type="Proteomes" id="UP000006671">
    <property type="component" value="Unassembled WGS sequence"/>
</dbReference>
<dbReference type="KEGG" id="ngr:NAEGRDRAFT_49123"/>
<dbReference type="InParanoid" id="D2VFJ3"/>
<sequence length="301" mass="34644">MMSNRQPWLLDSYCIRNRLNKTIFTHQQQLLHYSTIVNNNPNNNQNDEEKRKSSSSQARIILILMGLALCVLDGSLYYTQYDQLEHSNIIEEGNLTDGKLCKNVGKINSNKVLKLDDSIESQEPVLIYEISKDSGKILFVKSRRRERLRCYSSDLEVKFAFGIPSKEWFDSNNDLTESLKVELLPNCKIVMGPTKEYSENIRDYNGHIETVMRMNRDSNIKFQPIIKLFALFDAQIIQKVLNKDDQVILIGKVDPERRVFKCETLISPNERRLYDDINHELAITSVCAAVCFALGTLIGSL</sequence>
<dbReference type="VEuPathDB" id="AmoebaDB:NAEGRDRAFT_49123"/>
<name>D2VFJ3_NAEGR</name>
<accession>D2VFJ3</accession>
<dbReference type="RefSeq" id="XP_002677220.1">
    <property type="nucleotide sequence ID" value="XM_002677174.1"/>
</dbReference>
<organism evidence="2">
    <name type="scientific">Naegleria gruberi</name>
    <name type="common">Amoeba</name>
    <dbReference type="NCBI Taxonomy" id="5762"/>
    <lineage>
        <taxon>Eukaryota</taxon>
        <taxon>Discoba</taxon>
        <taxon>Heterolobosea</taxon>
        <taxon>Tetramitia</taxon>
        <taxon>Eutetramitia</taxon>
        <taxon>Vahlkampfiidae</taxon>
        <taxon>Naegleria</taxon>
    </lineage>
</organism>
<evidence type="ECO:0000313" key="2">
    <source>
        <dbReference type="Proteomes" id="UP000006671"/>
    </source>
</evidence>
<gene>
    <name evidence="1" type="ORF">NAEGRDRAFT_49123</name>
</gene>
<dbReference type="EMBL" id="GG738868">
    <property type="protein sequence ID" value="EFC44476.1"/>
    <property type="molecule type" value="Genomic_DNA"/>
</dbReference>
<dbReference type="GeneID" id="8850119"/>
<dbReference type="AlphaFoldDB" id="D2VFJ3"/>